<reference evidence="9 10" key="1">
    <citation type="submission" date="2019-05" db="EMBL/GenBank/DDBJ databases">
        <title>Mikania micrantha, genome provides insights into the molecular mechanism of rapid growth.</title>
        <authorList>
            <person name="Liu B."/>
        </authorList>
    </citation>
    <scope>NUCLEOTIDE SEQUENCE [LARGE SCALE GENOMIC DNA]</scope>
    <source>
        <strain evidence="9">NLD-2019</strain>
        <tissue evidence="9">Leaf</tissue>
    </source>
</reference>
<dbReference type="AlphaFoldDB" id="A0A5N6M8E1"/>
<keyword evidence="6" id="KW-0472">Membrane</keyword>
<evidence type="ECO:0000313" key="9">
    <source>
        <dbReference type="EMBL" id="KAD3336706.1"/>
    </source>
</evidence>
<evidence type="ECO:0000256" key="4">
    <source>
        <dbReference type="ARBA" id="ARBA00022692"/>
    </source>
</evidence>
<proteinExistence type="predicted"/>
<dbReference type="GO" id="GO:0042301">
    <property type="term" value="F:phosphate ion binding"/>
    <property type="evidence" value="ECO:0007669"/>
    <property type="project" value="InterPro"/>
</dbReference>
<evidence type="ECO:0000256" key="3">
    <source>
        <dbReference type="ARBA" id="ARBA00022553"/>
    </source>
</evidence>
<keyword evidence="7" id="KW-0604">Photosystem II</keyword>
<dbReference type="PANTHER" id="PTHR34469:SF4">
    <property type="entry name" value="PHOTOSYSTEM II REACTION CENTER PROTEIN H"/>
    <property type="match status" value="1"/>
</dbReference>
<dbReference type="OrthoDB" id="1630779at2759"/>
<dbReference type="GO" id="GO:0015979">
    <property type="term" value="P:photosynthesis"/>
    <property type="evidence" value="ECO:0007669"/>
    <property type="project" value="UniProtKB-KW"/>
</dbReference>
<organism evidence="9 10">
    <name type="scientific">Mikania micrantha</name>
    <name type="common">bitter vine</name>
    <dbReference type="NCBI Taxonomy" id="192012"/>
    <lineage>
        <taxon>Eukaryota</taxon>
        <taxon>Viridiplantae</taxon>
        <taxon>Streptophyta</taxon>
        <taxon>Embryophyta</taxon>
        <taxon>Tracheophyta</taxon>
        <taxon>Spermatophyta</taxon>
        <taxon>Magnoliopsida</taxon>
        <taxon>eudicotyledons</taxon>
        <taxon>Gunneridae</taxon>
        <taxon>Pentapetalae</taxon>
        <taxon>asterids</taxon>
        <taxon>campanulids</taxon>
        <taxon>Asterales</taxon>
        <taxon>Asteraceae</taxon>
        <taxon>Asteroideae</taxon>
        <taxon>Heliantheae alliance</taxon>
        <taxon>Eupatorieae</taxon>
        <taxon>Mikania</taxon>
    </lineage>
</organism>
<sequence>MATQTVENGSRSGPRRTTVGNLLKPLNSEYGKVAPGWGTTPLMGVAMALFALVREDDQGGARVSLATLGLRLGPDSYGRQQWGNFRNGRKPDGAMPHGVAAVIQRMQALSGMIGRKASVGGFLSPPSNPRAQLWIGGGNYQAGVRGANGIRCPNSPSCKRWILGVVRIDPCSVVANALSIPPRETFQGLDMPRILLKERGSFGNADTGGAWLSSAHATAGDKPEEGEDDVKSSCPLCPGRHTLQLACMKPESLVIAGQPYGGESVPGPCTYRRVNTSQFDTSKRSFRGIVSEPSFFPKLLESDRSEQEIEESSLIDELLNIIENRRSKDLVEDKVKSEPTLDLIIATVKCLDAKAVAFRFGFLNHVMVPNMSTKILNHVSCFLT</sequence>
<dbReference type="GO" id="GO:0009535">
    <property type="term" value="C:chloroplast thylakoid membrane"/>
    <property type="evidence" value="ECO:0007669"/>
    <property type="project" value="UniProtKB-SubCell"/>
</dbReference>
<dbReference type="Pfam" id="PF00737">
    <property type="entry name" value="PsbH"/>
    <property type="match status" value="1"/>
</dbReference>
<evidence type="ECO:0000313" key="10">
    <source>
        <dbReference type="Proteomes" id="UP000326396"/>
    </source>
</evidence>
<evidence type="ECO:0000256" key="6">
    <source>
        <dbReference type="ARBA" id="ARBA00023136"/>
    </source>
</evidence>
<evidence type="ECO:0000256" key="2">
    <source>
        <dbReference type="ARBA" id="ARBA00022531"/>
    </source>
</evidence>
<dbReference type="InterPro" id="IPR036863">
    <property type="entry name" value="PSII_PsbH_sf"/>
</dbReference>
<dbReference type="Proteomes" id="UP000326396">
    <property type="component" value="Linkage Group LG6"/>
</dbReference>
<keyword evidence="5" id="KW-1133">Transmembrane helix</keyword>
<evidence type="ECO:0000256" key="1">
    <source>
        <dbReference type="ARBA" id="ARBA00004581"/>
    </source>
</evidence>
<feature type="region of interest" description="Disordered" evidence="8">
    <location>
        <begin position="1"/>
        <end position="20"/>
    </location>
</feature>
<dbReference type="GO" id="GO:0009523">
    <property type="term" value="C:photosystem II"/>
    <property type="evidence" value="ECO:0007669"/>
    <property type="project" value="UniProtKB-KW"/>
</dbReference>
<keyword evidence="4" id="KW-0812">Transmembrane</keyword>
<dbReference type="Gene3D" id="1.20.5.880">
    <property type="entry name" value="Photosystem II reaction center protein H"/>
    <property type="match status" value="1"/>
</dbReference>
<feature type="compositionally biased region" description="Polar residues" evidence="8">
    <location>
        <begin position="1"/>
        <end position="11"/>
    </location>
</feature>
<dbReference type="GO" id="GO:0050821">
    <property type="term" value="P:protein stabilization"/>
    <property type="evidence" value="ECO:0007669"/>
    <property type="project" value="InterPro"/>
</dbReference>
<dbReference type="PANTHER" id="PTHR34469">
    <property type="entry name" value="PHOTOSYSTEM II REACTION CENTER PROTEIN H"/>
    <property type="match status" value="1"/>
</dbReference>
<protein>
    <submittedName>
        <fullName evidence="9">Uncharacterized protein</fullName>
    </submittedName>
</protein>
<keyword evidence="3" id="KW-0597">Phosphoprotein</keyword>
<keyword evidence="10" id="KW-1185">Reference proteome</keyword>
<comment type="subcellular location">
    <subcellularLocation>
        <location evidence="1">Plastid</location>
        <location evidence="1">Chloroplast thylakoid membrane</location>
        <topology evidence="1">Single-pass membrane protein</topology>
    </subcellularLocation>
</comment>
<gene>
    <name evidence="9" type="ORF">E3N88_32225</name>
</gene>
<dbReference type="SUPFAM" id="SSF161025">
    <property type="entry name" value="Photosystem II 10 kDa phosphoprotein PsbH"/>
    <property type="match status" value="1"/>
</dbReference>
<keyword evidence="2" id="KW-0602">Photosynthesis</keyword>
<evidence type="ECO:0000256" key="5">
    <source>
        <dbReference type="ARBA" id="ARBA00022989"/>
    </source>
</evidence>
<comment type="caution">
    <text evidence="9">The sequence shown here is derived from an EMBL/GenBank/DDBJ whole genome shotgun (WGS) entry which is preliminary data.</text>
</comment>
<accession>A0A5N6M8E1</accession>
<name>A0A5N6M8E1_9ASTR</name>
<evidence type="ECO:0000256" key="8">
    <source>
        <dbReference type="SAM" id="MobiDB-lite"/>
    </source>
</evidence>
<dbReference type="EMBL" id="SZYD01000016">
    <property type="protein sequence ID" value="KAD3336706.1"/>
    <property type="molecule type" value="Genomic_DNA"/>
</dbReference>
<dbReference type="InterPro" id="IPR001056">
    <property type="entry name" value="PSII_PsbH"/>
</dbReference>
<evidence type="ECO:0000256" key="7">
    <source>
        <dbReference type="ARBA" id="ARBA00023276"/>
    </source>
</evidence>